<dbReference type="Pfam" id="PF04945">
    <property type="entry name" value="YHS"/>
    <property type="match status" value="1"/>
</dbReference>
<reference evidence="2 3" key="1">
    <citation type="submission" date="2019-11" db="EMBL/GenBank/DDBJ databases">
        <title>Characterization of Elizabethkingia argenteiflava sp. nov., isolated from inner surface of Soybean Pods.</title>
        <authorList>
            <person name="Mo S."/>
        </authorList>
    </citation>
    <scope>NUCLEOTIDE SEQUENCE [LARGE SCALE GENOMIC DNA]</scope>
    <source>
        <strain evidence="2 3">YB22</strain>
    </source>
</reference>
<sequence length="90" mass="10314">MKIYVIAILGVCAFSCAKEKYSVKHVVKQTSPSELRNIKVFNAQDPICQMKTAEFLKDTAIYKGRVYGFCSDYCKKEFKKNPKNYATSEK</sequence>
<dbReference type="SUPFAM" id="SSF47240">
    <property type="entry name" value="Ferritin-like"/>
    <property type="match status" value="1"/>
</dbReference>
<dbReference type="InterPro" id="IPR012348">
    <property type="entry name" value="RNR-like"/>
</dbReference>
<evidence type="ECO:0000313" key="3">
    <source>
        <dbReference type="Proteomes" id="UP000553459"/>
    </source>
</evidence>
<keyword evidence="3" id="KW-1185">Reference proteome</keyword>
<name>A0A845PXX2_9FLAO</name>
<evidence type="ECO:0000259" key="1">
    <source>
        <dbReference type="Pfam" id="PF04945"/>
    </source>
</evidence>
<evidence type="ECO:0000313" key="2">
    <source>
        <dbReference type="EMBL" id="NAW52103.1"/>
    </source>
</evidence>
<dbReference type="InterPro" id="IPR007029">
    <property type="entry name" value="YHS_dom"/>
</dbReference>
<proteinExistence type="predicted"/>
<dbReference type="AlphaFoldDB" id="A0A845PXX2"/>
<gene>
    <name evidence="2" type="ORF">GNY06_12220</name>
</gene>
<comment type="caution">
    <text evidence="2">The sequence shown here is derived from an EMBL/GenBank/DDBJ whole genome shotgun (WGS) entry which is preliminary data.</text>
</comment>
<feature type="domain" description="YHS" evidence="1">
    <location>
        <begin position="44"/>
        <end position="87"/>
    </location>
</feature>
<accession>A0A845PXX2</accession>
<dbReference type="GO" id="GO:0016491">
    <property type="term" value="F:oxidoreductase activity"/>
    <property type="evidence" value="ECO:0007669"/>
    <property type="project" value="InterPro"/>
</dbReference>
<dbReference type="RefSeq" id="WP_166520355.1">
    <property type="nucleotide sequence ID" value="NZ_JAAABJ010000642.1"/>
</dbReference>
<dbReference type="EMBL" id="JAAABJ010000642">
    <property type="protein sequence ID" value="NAW52103.1"/>
    <property type="molecule type" value="Genomic_DNA"/>
</dbReference>
<dbReference type="InterPro" id="IPR009078">
    <property type="entry name" value="Ferritin-like_SF"/>
</dbReference>
<organism evidence="2 3">
    <name type="scientific">Elizabethkingia argenteiflava</name>
    <dbReference type="NCBI Taxonomy" id="2681556"/>
    <lineage>
        <taxon>Bacteria</taxon>
        <taxon>Pseudomonadati</taxon>
        <taxon>Bacteroidota</taxon>
        <taxon>Flavobacteriia</taxon>
        <taxon>Flavobacteriales</taxon>
        <taxon>Weeksellaceae</taxon>
        <taxon>Elizabethkingia</taxon>
    </lineage>
</organism>
<protein>
    <submittedName>
        <fullName evidence="2">YHS domain-containing protein</fullName>
    </submittedName>
</protein>
<dbReference type="Gene3D" id="1.10.620.20">
    <property type="entry name" value="Ribonucleotide Reductase, subunit A"/>
    <property type="match status" value="1"/>
</dbReference>
<dbReference type="Proteomes" id="UP000553459">
    <property type="component" value="Unassembled WGS sequence"/>
</dbReference>